<keyword evidence="3" id="KW-1185">Reference proteome</keyword>
<dbReference type="Proteomes" id="UP000001369">
    <property type="component" value="Chromosome"/>
</dbReference>
<sequence>MYKFFITRPITTWMFILSFIIAGIYALKYIPVDRNPDVDFPVVSISTTYAGANPYVIDTNITRKIEDELATISGIEAINSSSYTGVSRITVIFDLDKDINIAAQEVRDAVNRAQRQFPPNTDPPVVRKVDTSLAPIMAILLHGYADYGTMSYLADKVLKREFERVQGVGEVDLGGFRDYVMWVRIDPLKLAGFKLTPMDVINALKSNNVEIPSGRIDSKDREYVLRVYGKGRSPQEIENIIIKNNVRIKDVGRAEFTFDEKRGIVRFKAFDSKEAEPGIAIIVYKQSKENTVAVAKRVIDKMNELNKQLPQGLRLDINYDASTFIERSVNDALHEIVLGSILTAFMVFLFLGSFKMTFIPSMAIPVSILGAIAALFFFGQSLNTFTLLALAVAVGLVIDDAIVVMESIYRRNEEGLRGIEAAEKGTKVVIFALLASTASLIAIFIPVLFLKSVIGKFFFGFALTLIVAIAISYIVSLSFTPMISARLVEAGEKNIFQRAYDRFENWFDKALRWSLNNKVIVLAISLATIIIGFKLASITPKEFTPIVDEGRFLVRFETPTGSSFDFVDKKAKELEKIVSSNPYVLRYGVAFGEGIAGRPTVNGGIFFITLKDRSTGRPHQKVIMDQFRKEFAKVSDVRAIIDIPSAVGPRGGRSADIMYIIKGTDLNELAKISSQLETKLRQTPGYTDIDTDLRINQPEVRVEIDRDKALNLGVSVEDIANTLNFLFGKYKIGTYEKGSESYNFYVKADESFLTSFDNLSKIYVKAKDGSLIPLSSLITYQLAPGYNVINRYNRQYAVTLYANVTGGKSVGEGVIEVENMIKQALPSGYTYEIGGQTKEFKRTFGYLAVALIVALIAVYMVLASLFESLIHPFTVLLTLPFAVSGVFGLILITGQTLNVTSYFGIILLIGLVTRDSVLFIERIIQLKKEGLDTINAILQARKERLRPILMTTLTIFASLIPVSLGLTEGSEMRQPLAIAVIGGLITALPLSLFVIPIMYVIIDKIRFLVKREV</sequence>
<proteinExistence type="predicted"/>
<dbReference type="InterPro" id="IPR001036">
    <property type="entry name" value="Acrflvin-R"/>
</dbReference>
<dbReference type="Gene3D" id="3.30.70.1430">
    <property type="entry name" value="Multidrug efflux transporter AcrB pore domain"/>
    <property type="match status" value="2"/>
</dbReference>
<dbReference type="STRING" id="204536.SULAZ_1238"/>
<gene>
    <name evidence="2" type="ordered locus">SULAZ_1238</name>
</gene>
<dbReference type="KEGG" id="saf:SULAZ_1238"/>
<feature type="transmembrane region" description="Helical" evidence="1">
    <location>
        <begin position="457"/>
        <end position="479"/>
    </location>
</feature>
<evidence type="ECO:0000313" key="2">
    <source>
        <dbReference type="EMBL" id="ACN98758.1"/>
    </source>
</evidence>
<name>C1DVS1_SULAA</name>
<dbReference type="GO" id="GO:0042910">
    <property type="term" value="F:xenobiotic transmembrane transporter activity"/>
    <property type="evidence" value="ECO:0007669"/>
    <property type="project" value="TreeGrafter"/>
</dbReference>
<dbReference type="GO" id="GO:0005886">
    <property type="term" value="C:plasma membrane"/>
    <property type="evidence" value="ECO:0007669"/>
    <property type="project" value="TreeGrafter"/>
</dbReference>
<feature type="transmembrane region" description="Helical" evidence="1">
    <location>
        <begin position="945"/>
        <end position="964"/>
    </location>
</feature>
<feature type="transmembrane region" description="Helical" evidence="1">
    <location>
        <begin position="976"/>
        <end position="1002"/>
    </location>
</feature>
<evidence type="ECO:0000313" key="3">
    <source>
        <dbReference type="Proteomes" id="UP000001369"/>
    </source>
</evidence>
<dbReference type="EMBL" id="CP001229">
    <property type="protein sequence ID" value="ACN98758.1"/>
    <property type="molecule type" value="Genomic_DNA"/>
</dbReference>
<dbReference type="Gene3D" id="3.30.2090.10">
    <property type="entry name" value="Multidrug efflux transporter AcrB TolC docking domain, DN and DC subdomains"/>
    <property type="match status" value="2"/>
</dbReference>
<dbReference type="SUPFAM" id="SSF82693">
    <property type="entry name" value="Multidrug efflux transporter AcrB pore domain, PN1, PN2, PC1 and PC2 subdomains"/>
    <property type="match status" value="3"/>
</dbReference>
<feature type="transmembrane region" description="Helical" evidence="1">
    <location>
        <begin position="385"/>
        <end position="408"/>
    </location>
</feature>
<dbReference type="PANTHER" id="PTHR32063:SF0">
    <property type="entry name" value="SWARMING MOTILITY PROTEIN SWRC"/>
    <property type="match status" value="1"/>
</dbReference>
<dbReference type="Gene3D" id="3.30.70.1440">
    <property type="entry name" value="Multidrug efflux transporter AcrB pore domain"/>
    <property type="match status" value="1"/>
</dbReference>
<reference evidence="2 3" key="1">
    <citation type="journal article" date="2009" name="J. Bacteriol.">
        <title>Complete and draft genome sequences of six members of the Aquificales.</title>
        <authorList>
            <person name="Reysenbach A.L."/>
            <person name="Hamamura N."/>
            <person name="Podar M."/>
            <person name="Griffiths E."/>
            <person name="Ferreira S."/>
            <person name="Hochstein R."/>
            <person name="Heidelberg J."/>
            <person name="Johnson J."/>
            <person name="Mead D."/>
            <person name="Pohorille A."/>
            <person name="Sarmiento M."/>
            <person name="Schweighofer K."/>
            <person name="Seshadri R."/>
            <person name="Voytek M.A."/>
        </authorList>
    </citation>
    <scope>NUCLEOTIDE SEQUENCE [LARGE SCALE GENOMIC DNA]</scope>
    <source>
        <strain evidence="3">Az-Fu1 / DSM 15241 / OCM 825</strain>
    </source>
</reference>
<feature type="transmembrane region" description="Helical" evidence="1">
    <location>
        <begin position="332"/>
        <end position="351"/>
    </location>
</feature>
<dbReference type="PRINTS" id="PR00702">
    <property type="entry name" value="ACRIFLAVINRP"/>
</dbReference>
<dbReference type="Pfam" id="PF00873">
    <property type="entry name" value="ACR_tran"/>
    <property type="match status" value="1"/>
</dbReference>
<protein>
    <submittedName>
        <fullName evidence="2">Cation efflux</fullName>
    </submittedName>
</protein>
<dbReference type="Gene3D" id="3.30.70.1320">
    <property type="entry name" value="Multidrug efflux transporter AcrB pore domain like"/>
    <property type="match status" value="1"/>
</dbReference>
<dbReference type="PANTHER" id="PTHR32063">
    <property type="match status" value="1"/>
</dbReference>
<evidence type="ECO:0000256" key="1">
    <source>
        <dbReference type="SAM" id="Phobius"/>
    </source>
</evidence>
<dbReference type="SUPFAM" id="SSF82866">
    <property type="entry name" value="Multidrug efflux transporter AcrB transmembrane domain"/>
    <property type="match status" value="2"/>
</dbReference>
<keyword evidence="1" id="KW-0812">Transmembrane</keyword>
<dbReference type="OrthoDB" id="8270at2"/>
<feature type="transmembrane region" description="Helical" evidence="1">
    <location>
        <begin position="519"/>
        <end position="536"/>
    </location>
</feature>
<feature type="transmembrane region" description="Helical" evidence="1">
    <location>
        <begin position="358"/>
        <end position="379"/>
    </location>
</feature>
<accession>C1DVS1</accession>
<dbReference type="HOGENOM" id="CLU_002755_1_2_0"/>
<dbReference type="Gene3D" id="1.20.1640.10">
    <property type="entry name" value="Multidrug efflux transporter AcrB transmembrane domain"/>
    <property type="match status" value="2"/>
</dbReference>
<feature type="transmembrane region" description="Helical" evidence="1">
    <location>
        <begin position="12"/>
        <end position="30"/>
    </location>
</feature>
<organism evidence="2 3">
    <name type="scientific">Sulfurihydrogenibium azorense (strain DSM 15241 / OCM 825 / Az-Fu1)</name>
    <dbReference type="NCBI Taxonomy" id="204536"/>
    <lineage>
        <taxon>Bacteria</taxon>
        <taxon>Pseudomonadati</taxon>
        <taxon>Aquificota</taxon>
        <taxon>Aquificia</taxon>
        <taxon>Aquificales</taxon>
        <taxon>Hydrogenothermaceae</taxon>
        <taxon>Sulfurihydrogenibium</taxon>
    </lineage>
</organism>
<feature type="transmembrane region" description="Helical" evidence="1">
    <location>
        <begin position="428"/>
        <end position="451"/>
    </location>
</feature>
<feature type="transmembrane region" description="Helical" evidence="1">
    <location>
        <begin position="873"/>
        <end position="893"/>
    </location>
</feature>
<keyword evidence="1" id="KW-1133">Transmembrane helix</keyword>
<dbReference type="RefSeq" id="WP_012674079.1">
    <property type="nucleotide sequence ID" value="NC_012438.1"/>
</dbReference>
<dbReference type="InterPro" id="IPR027463">
    <property type="entry name" value="AcrB_DN_DC_subdom"/>
</dbReference>
<dbReference type="eggNOG" id="COG0841">
    <property type="taxonomic scope" value="Bacteria"/>
</dbReference>
<keyword evidence="1" id="KW-0472">Membrane</keyword>
<dbReference type="SUPFAM" id="SSF82714">
    <property type="entry name" value="Multidrug efflux transporter AcrB TolC docking domain, DN and DC subdomains"/>
    <property type="match status" value="2"/>
</dbReference>
<dbReference type="AlphaFoldDB" id="C1DVS1"/>
<feature type="transmembrane region" description="Helical" evidence="1">
    <location>
        <begin position="844"/>
        <end position="866"/>
    </location>
</feature>